<feature type="signal peptide" evidence="1">
    <location>
        <begin position="1"/>
        <end position="27"/>
    </location>
</feature>
<accession>A0ABT1QZ49</accession>
<keyword evidence="3" id="KW-1185">Reference proteome</keyword>
<organism evidence="2 3">
    <name type="scientific">Tahibacter harae</name>
    <dbReference type="NCBI Taxonomy" id="2963937"/>
    <lineage>
        <taxon>Bacteria</taxon>
        <taxon>Pseudomonadati</taxon>
        <taxon>Pseudomonadota</taxon>
        <taxon>Gammaproteobacteria</taxon>
        <taxon>Lysobacterales</taxon>
        <taxon>Rhodanobacteraceae</taxon>
        <taxon>Tahibacter</taxon>
    </lineage>
</organism>
<dbReference type="Proteomes" id="UP001165498">
    <property type="component" value="Unassembled WGS sequence"/>
</dbReference>
<evidence type="ECO:0008006" key="4">
    <source>
        <dbReference type="Google" id="ProtNLM"/>
    </source>
</evidence>
<keyword evidence="1" id="KW-0732">Signal</keyword>
<reference evidence="2" key="1">
    <citation type="submission" date="2022-07" db="EMBL/GenBank/DDBJ databases">
        <title>Tahibacter sp., a new gammaproteobacterium isolated from the silt sample collected at pig farm.</title>
        <authorList>
            <person name="Chen H."/>
        </authorList>
    </citation>
    <scope>NUCLEOTIDE SEQUENCE</scope>
    <source>
        <strain evidence="2">P2K</strain>
    </source>
</reference>
<proteinExistence type="predicted"/>
<sequence>MPQHRSFRRLSVSLLLAGLCGLGGVQAAQLSEGFNLDGSTLPSTTLPPGWIARNQSVAAGSGINANCFYLTNRGGVGTGDNAWLPLEGAGMAYATLACTPGVGAMNGFLISPELSQLANGVQISFQTRGDTLTGPLRPDRLQLLLCLGATCGDAGSSGSTPQDVGQFDRLLLDLNPEQASGVFPLSWTAQSVTLAGLPPGVHSGRIAFRFLAPNGGPSGNQGSRVGVDSVVVGDPPPEPTGGWSNDPATTFAIADRGGEETQAKILPRADGGFFVSWFDNTDGGYDLRLQRLDAQGRELWPHNGILVADRSFQYTTDYGFSVDAAGNALLSYQCCTQMAADERIVVSKVAPDGTLLWTDGRIPVSTLGEGEQISYVTTTSDGNAVVVWMNDSGAARAQKLSPVGQPLWGAEGISLPGPAGGKLIADVIASTNGDAIVSWSNQAGSTRILRAQKLAAADGAVLWGNDGVRLSDTGNLGAGYFPKMIADGSGGAVFAFTDFIGLASSARVQHLDAAGTRLLGAEGVLLTTNTSRGHYLPVASYDAASGDIFALWIDSQIISPNAYDGLYTQRVNSAGQRLWGEEGRELVPMTVSTDGSQALSQTVALPAPGGFLAAWVTGNTSAMSNPITVQRLAADGALVWNQAVRLKAAATRTSRLAATTGSAGYAAFTWSDAPDNTVANQDVHGQNLQYNGQLGDTLFRDGFQN</sequence>
<dbReference type="EMBL" id="JANFQO010000033">
    <property type="protein sequence ID" value="MCQ4167533.1"/>
    <property type="molecule type" value="Genomic_DNA"/>
</dbReference>
<evidence type="ECO:0000313" key="3">
    <source>
        <dbReference type="Proteomes" id="UP001165498"/>
    </source>
</evidence>
<evidence type="ECO:0000256" key="1">
    <source>
        <dbReference type="SAM" id="SignalP"/>
    </source>
</evidence>
<protein>
    <recommendedName>
        <fullName evidence="4">ELWxxDGT repeat protein</fullName>
    </recommendedName>
</protein>
<gene>
    <name evidence="2" type="ORF">NM961_22700</name>
</gene>
<evidence type="ECO:0000313" key="2">
    <source>
        <dbReference type="EMBL" id="MCQ4167533.1"/>
    </source>
</evidence>
<comment type="caution">
    <text evidence="2">The sequence shown here is derived from an EMBL/GenBank/DDBJ whole genome shotgun (WGS) entry which is preliminary data.</text>
</comment>
<name>A0ABT1QZ49_9GAMM</name>
<feature type="chain" id="PRO_5045213091" description="ELWxxDGT repeat protein" evidence="1">
    <location>
        <begin position="28"/>
        <end position="705"/>
    </location>
</feature>
<dbReference type="RefSeq" id="WP_255916719.1">
    <property type="nucleotide sequence ID" value="NZ_JANFQO010000033.1"/>
</dbReference>